<keyword evidence="6" id="KW-0560">Oxidoreductase</keyword>
<keyword evidence="4" id="KW-0274">FAD</keyword>
<evidence type="ECO:0000256" key="7">
    <source>
        <dbReference type="ARBA" id="ARBA00038897"/>
    </source>
</evidence>
<dbReference type="InterPro" id="IPR009051">
    <property type="entry name" value="Helical_ferredxn"/>
</dbReference>
<dbReference type="InterPro" id="IPR017896">
    <property type="entry name" value="4Fe4S_Fe-S-bd"/>
</dbReference>
<dbReference type="InterPro" id="IPR016169">
    <property type="entry name" value="FAD-bd_PCMH_sub2"/>
</dbReference>
<evidence type="ECO:0000256" key="1">
    <source>
        <dbReference type="ARBA" id="ARBA00001974"/>
    </source>
</evidence>
<evidence type="ECO:0000256" key="5">
    <source>
        <dbReference type="ARBA" id="ARBA00022946"/>
    </source>
</evidence>
<sequence>MLTGEYKTLYDRLVKNIDKKRMFHDPLHTLAWGTDASFYRLIPKLVIKSKNEEEVSLIMRECNDLDIPVTYRAAGTSLSGQAISDSVLVVAGDQWKKHSILNDGAAIRLQPGITGARANAILAPYGKKIGPDPASINAAMIGGIAANNASGMCCGTSENSYKTLDSIRVVLNDGTILDTSSEESKASFRITHATLLHDLEKLAKDVQANETLHNRIRDKFKMKNTTGYSLNALIDYTDPFDILAHIMIGSEGTLGFISEIVYKTVVEHKFKASSLMIFPDIEKACRAVSTLKSEPVAAVELMDRAALRSVEDDEGVPSYLKGLSEGASAVLVETRAESNDVLYKQIDIIKNSIKEIPVEIPIEFTDVPAEFAMLWKIRKGLLPTVGGMRKTGTTVIIEDVCFPVPVLAEATLDLQDLFKKYDYSEAVIFGHALEGNLHFVFTQDFGTQKEIDRYAEFMDELAVLVVERYDGALKAEHGTGRNMAPYVEMEWGSDAYKLMKEIKEIFDPRYLINPGVILNADKQAHLKDLKPLPPAHEKVDKCMECGFCEPSCVSHNLTLSPRQRIATYREISRLKASGEKPHELATLIKDFDYEALQLCATDSLCALGCPVKIDTGKLVKDLRADDASPKAKKYAMWCADNMDKVQSYAKTGLNTVNFFHSILGSGLMGGIAGGMRTISGNAIPRWNKAFPKGAPKIVPPAVDASNPKKVVYFPSCINRSMGTSKDYDEKVALTKKTEELIKKAGYEIIYPEDLNNHCCGMAFLSKGFKEAGMKKSNALEAALLKASDNGKYPVLCDMSPCLYTMKENMEPTLKLYEPIEFITDHLADHLDFTPLDETVSVFAVCSAKKLGVDGKLLDLAQKCAKNVVKPDTNCCGFAGDRGFTHPELNDHGLRDLKIQHPTEVKRGYSTSRTCEIGLTMNSGVSYQSIIYLVDRATTAK</sequence>
<evidence type="ECO:0000313" key="10">
    <source>
        <dbReference type="EMBL" id="NOU59015.1"/>
    </source>
</evidence>
<dbReference type="PANTHER" id="PTHR11748">
    <property type="entry name" value="D-LACTATE DEHYDROGENASE"/>
    <property type="match status" value="1"/>
</dbReference>
<dbReference type="InterPro" id="IPR016164">
    <property type="entry name" value="FAD-linked_Oxase-like_C"/>
</dbReference>
<evidence type="ECO:0000256" key="4">
    <source>
        <dbReference type="ARBA" id="ARBA00022827"/>
    </source>
</evidence>
<organism evidence="10 11">
    <name type="scientific">Marinifilum caeruleilacunae</name>
    <dbReference type="NCBI Taxonomy" id="2499076"/>
    <lineage>
        <taxon>Bacteria</taxon>
        <taxon>Pseudomonadati</taxon>
        <taxon>Bacteroidota</taxon>
        <taxon>Bacteroidia</taxon>
        <taxon>Marinilabiliales</taxon>
        <taxon>Marinifilaceae</taxon>
    </lineage>
</organism>
<comment type="cofactor">
    <cofactor evidence="1">
        <name>FAD</name>
        <dbReference type="ChEBI" id="CHEBI:57692"/>
    </cofactor>
</comment>
<keyword evidence="5" id="KW-0809">Transit peptide</keyword>
<dbReference type="InterPro" id="IPR004017">
    <property type="entry name" value="Cys_rich_dom"/>
</dbReference>
<dbReference type="SUPFAM" id="SSF56176">
    <property type="entry name" value="FAD-binding/transporter-associated domain-like"/>
    <property type="match status" value="1"/>
</dbReference>
<feature type="domain" description="FAD-binding PCMH-type" evidence="9">
    <location>
        <begin position="39"/>
        <end position="267"/>
    </location>
</feature>
<dbReference type="Pfam" id="PF01565">
    <property type="entry name" value="FAD_binding_4"/>
    <property type="match status" value="1"/>
</dbReference>
<dbReference type="Gene3D" id="3.30.43.10">
    <property type="entry name" value="Uridine Diphospho-n-acetylenolpyruvylglucosamine Reductase, domain 2"/>
    <property type="match status" value="1"/>
</dbReference>
<dbReference type="Gene3D" id="3.30.465.10">
    <property type="match status" value="1"/>
</dbReference>
<dbReference type="Pfam" id="PF02913">
    <property type="entry name" value="FAD-oxidase_C"/>
    <property type="match status" value="1"/>
</dbReference>
<dbReference type="InterPro" id="IPR036318">
    <property type="entry name" value="FAD-bd_PCMH-like_sf"/>
</dbReference>
<comment type="caution">
    <text evidence="10">The sequence shown here is derived from an EMBL/GenBank/DDBJ whole genome shotgun (WGS) entry which is preliminary data.</text>
</comment>
<evidence type="ECO:0000259" key="9">
    <source>
        <dbReference type="PROSITE" id="PS51387"/>
    </source>
</evidence>
<dbReference type="Gene3D" id="1.10.45.10">
    <property type="entry name" value="Vanillyl-alcohol Oxidase, Chain A, domain 4"/>
    <property type="match status" value="1"/>
</dbReference>
<keyword evidence="3" id="KW-0285">Flavoprotein</keyword>
<name>A0ABX1WST8_9BACT</name>
<dbReference type="InterPro" id="IPR016167">
    <property type="entry name" value="FAD-bd_PCMH_sub1"/>
</dbReference>
<dbReference type="Gene3D" id="3.30.70.2740">
    <property type="match status" value="1"/>
</dbReference>
<evidence type="ECO:0000256" key="6">
    <source>
        <dbReference type="ARBA" id="ARBA00023002"/>
    </source>
</evidence>
<protein>
    <recommendedName>
        <fullName evidence="7">D-lactate dehydrogenase (cytochrome)</fullName>
        <ecNumber evidence="7">1.1.2.4</ecNumber>
    </recommendedName>
</protein>
<dbReference type="InterPro" id="IPR016171">
    <property type="entry name" value="Vanillyl_alc_oxidase_C-sub2"/>
</dbReference>
<feature type="domain" description="4Fe-4S ferredoxin-type" evidence="8">
    <location>
        <begin position="532"/>
        <end position="562"/>
    </location>
</feature>
<dbReference type="PROSITE" id="PS51379">
    <property type="entry name" value="4FE4S_FER_2"/>
    <property type="match status" value="1"/>
</dbReference>
<dbReference type="PANTHER" id="PTHR11748:SF111">
    <property type="entry name" value="D-LACTATE DEHYDROGENASE, MITOCHONDRIAL-RELATED"/>
    <property type="match status" value="1"/>
</dbReference>
<dbReference type="SUPFAM" id="SSF55103">
    <property type="entry name" value="FAD-linked oxidases, C-terminal domain"/>
    <property type="match status" value="1"/>
</dbReference>
<dbReference type="Proteomes" id="UP000732105">
    <property type="component" value="Unassembled WGS sequence"/>
</dbReference>
<dbReference type="InterPro" id="IPR016166">
    <property type="entry name" value="FAD-bd_PCMH"/>
</dbReference>
<comment type="similarity">
    <text evidence="2">Belongs to the FAD-binding oxidoreductase/transferase type 4 family.</text>
</comment>
<dbReference type="SUPFAM" id="SSF46548">
    <property type="entry name" value="alpha-helical ferredoxin"/>
    <property type="match status" value="1"/>
</dbReference>
<keyword evidence="11" id="KW-1185">Reference proteome</keyword>
<dbReference type="Gene3D" id="1.10.1060.10">
    <property type="entry name" value="Alpha-helical ferredoxin"/>
    <property type="match status" value="1"/>
</dbReference>
<dbReference type="Pfam" id="PF13183">
    <property type="entry name" value="Fer4_8"/>
    <property type="match status" value="1"/>
</dbReference>
<evidence type="ECO:0000256" key="2">
    <source>
        <dbReference type="ARBA" id="ARBA00008000"/>
    </source>
</evidence>
<dbReference type="InterPro" id="IPR004113">
    <property type="entry name" value="FAD-bd_oxidored_4_C"/>
</dbReference>
<dbReference type="Pfam" id="PF02754">
    <property type="entry name" value="CCG"/>
    <property type="match status" value="1"/>
</dbReference>
<dbReference type="PROSITE" id="PS51387">
    <property type="entry name" value="FAD_PCMH"/>
    <property type="match status" value="1"/>
</dbReference>
<proteinExistence type="inferred from homology"/>
<evidence type="ECO:0000259" key="8">
    <source>
        <dbReference type="PROSITE" id="PS51379"/>
    </source>
</evidence>
<dbReference type="RefSeq" id="WP_171594290.1">
    <property type="nucleotide sequence ID" value="NZ_RZNH01000004.1"/>
</dbReference>
<evidence type="ECO:0000313" key="11">
    <source>
        <dbReference type="Proteomes" id="UP000732105"/>
    </source>
</evidence>
<dbReference type="EMBL" id="RZNH01000004">
    <property type="protein sequence ID" value="NOU59015.1"/>
    <property type="molecule type" value="Genomic_DNA"/>
</dbReference>
<gene>
    <name evidence="10" type="ORF">ELS83_04225</name>
</gene>
<reference evidence="10 11" key="1">
    <citation type="submission" date="2018-12" db="EMBL/GenBank/DDBJ databases">
        <title>Marinifilum JC070 sp. nov., a marine bacterium isolated from Yongle Blue Hole in the South China Sea.</title>
        <authorList>
            <person name="Fu T."/>
        </authorList>
    </citation>
    <scope>NUCLEOTIDE SEQUENCE [LARGE SCALE GENOMIC DNA]</scope>
    <source>
        <strain evidence="10 11">JC070</strain>
    </source>
</reference>
<evidence type="ECO:0000256" key="3">
    <source>
        <dbReference type="ARBA" id="ARBA00022630"/>
    </source>
</evidence>
<dbReference type="InterPro" id="IPR006094">
    <property type="entry name" value="Oxid_FAD_bind_N"/>
</dbReference>
<dbReference type="EC" id="1.1.2.4" evidence="7"/>
<accession>A0ABX1WST8</accession>